<keyword evidence="1" id="KW-0472">Membrane</keyword>
<reference evidence="3" key="1">
    <citation type="submission" date="2016-10" db="EMBL/GenBank/DDBJ databases">
        <authorList>
            <person name="Varghese N."/>
            <person name="Submissions S."/>
        </authorList>
    </citation>
    <scope>NUCLEOTIDE SEQUENCE [LARGE SCALE GENOMIC DNA]</scope>
    <source>
        <strain evidence="3">DSM 45789</strain>
    </source>
</reference>
<keyword evidence="1" id="KW-0812">Transmembrane</keyword>
<dbReference type="RefSeq" id="WP_176391898.1">
    <property type="nucleotide sequence ID" value="NZ_FPAA01000003.1"/>
</dbReference>
<protein>
    <submittedName>
        <fullName evidence="2">Uncharacterized protein</fullName>
    </submittedName>
</protein>
<name>A0A1I6QJ96_9BACL</name>
<evidence type="ECO:0000256" key="1">
    <source>
        <dbReference type="SAM" id="Phobius"/>
    </source>
</evidence>
<proteinExistence type="predicted"/>
<dbReference type="AlphaFoldDB" id="A0A1I6QJ96"/>
<dbReference type="Proteomes" id="UP000198660">
    <property type="component" value="Unassembled WGS sequence"/>
</dbReference>
<keyword evidence="3" id="KW-1185">Reference proteome</keyword>
<keyword evidence="1" id="KW-1133">Transmembrane helix</keyword>
<evidence type="ECO:0000313" key="2">
    <source>
        <dbReference type="EMBL" id="SFS52539.1"/>
    </source>
</evidence>
<dbReference type="EMBL" id="FPAA01000003">
    <property type="protein sequence ID" value="SFS52539.1"/>
    <property type="molecule type" value="Genomic_DNA"/>
</dbReference>
<sequence length="56" mass="6346">MDKVLKVGHLLMLVGFVIYLIQFNLESQAGGASLDTSTMLLFTQMSLMSIWLLRNR</sequence>
<evidence type="ECO:0000313" key="3">
    <source>
        <dbReference type="Proteomes" id="UP000198660"/>
    </source>
</evidence>
<gene>
    <name evidence="2" type="ORF">SAMN05444972_103188</name>
</gene>
<accession>A0A1I6QJ96</accession>
<organism evidence="2 3">
    <name type="scientific">Marininema halotolerans</name>
    <dbReference type="NCBI Taxonomy" id="1155944"/>
    <lineage>
        <taxon>Bacteria</taxon>
        <taxon>Bacillati</taxon>
        <taxon>Bacillota</taxon>
        <taxon>Bacilli</taxon>
        <taxon>Bacillales</taxon>
        <taxon>Thermoactinomycetaceae</taxon>
        <taxon>Marininema</taxon>
    </lineage>
</organism>
<feature type="transmembrane region" description="Helical" evidence="1">
    <location>
        <begin position="7"/>
        <end position="25"/>
    </location>
</feature>
<feature type="transmembrane region" description="Helical" evidence="1">
    <location>
        <begin position="37"/>
        <end position="53"/>
    </location>
</feature>